<organism evidence="2 3">
    <name type="scientific">Solidesulfovibrio magneticus str. Maddingley MBC34</name>
    <dbReference type="NCBI Taxonomy" id="1206767"/>
    <lineage>
        <taxon>Bacteria</taxon>
        <taxon>Pseudomonadati</taxon>
        <taxon>Thermodesulfobacteriota</taxon>
        <taxon>Desulfovibrionia</taxon>
        <taxon>Desulfovibrionales</taxon>
        <taxon>Desulfovibrionaceae</taxon>
        <taxon>Solidesulfovibrio</taxon>
    </lineage>
</organism>
<keyword evidence="1" id="KW-0472">Membrane</keyword>
<name>K6H870_9BACT</name>
<accession>K6H870</accession>
<feature type="transmembrane region" description="Helical" evidence="1">
    <location>
        <begin position="177"/>
        <end position="199"/>
    </location>
</feature>
<feature type="transmembrane region" description="Helical" evidence="1">
    <location>
        <begin position="40"/>
        <end position="58"/>
    </location>
</feature>
<keyword evidence="1" id="KW-1133">Transmembrane helix</keyword>
<evidence type="ECO:0000313" key="2">
    <source>
        <dbReference type="EMBL" id="EKO38693.1"/>
    </source>
</evidence>
<keyword evidence="1" id="KW-0812">Transmembrane</keyword>
<gene>
    <name evidence="2" type="ORF">B193_2600</name>
</gene>
<dbReference type="EMBL" id="ALAO01000222">
    <property type="protein sequence ID" value="EKO38693.1"/>
    <property type="molecule type" value="Genomic_DNA"/>
</dbReference>
<feature type="transmembrane region" description="Helical" evidence="1">
    <location>
        <begin position="70"/>
        <end position="92"/>
    </location>
</feature>
<sequence length="213" mass="25329">MCNDKHSDTFSDFDKQKIAIYMEEYKSCRDEIKQSLVFKYNFYILEYGFFGALASFLYKEFYIKCPYTLSSLAHAFLLAIPFLFYFISLTYLQSHIRVCQNAKYIHTIINKKMNEILPSTSRSIGWEHYLFTVRANHKLRTYVSLLTSELITHLVCPLVLLLSYIEWLYNYNHPIELLGKIQLVLIYLNIFMLLITGYCKKYTIELYQSITLQ</sequence>
<dbReference type="Proteomes" id="UP000006272">
    <property type="component" value="Unassembled WGS sequence"/>
</dbReference>
<protein>
    <submittedName>
        <fullName evidence="2">Uncharacterized protein</fullName>
    </submittedName>
</protein>
<proteinExistence type="predicted"/>
<comment type="caution">
    <text evidence="2">The sequence shown here is derived from an EMBL/GenBank/DDBJ whole genome shotgun (WGS) entry which is preliminary data.</text>
</comment>
<evidence type="ECO:0000256" key="1">
    <source>
        <dbReference type="SAM" id="Phobius"/>
    </source>
</evidence>
<dbReference type="AlphaFoldDB" id="K6H870"/>
<reference evidence="2 3" key="1">
    <citation type="submission" date="2012-07" db="EMBL/GenBank/DDBJ databases">
        <title>Draft genome sequence of Desulfovibrio magneticus str. Maddingley MBC34 obtained from a metagenomic sequence of a methanogenic enrichment isolated from coal-seam formation water in Victoria, Australia.</title>
        <authorList>
            <person name="Greenfield P."/>
            <person name="Hendry P."/>
            <person name="Li D."/>
            <person name="Rosewarne C.P."/>
            <person name="Tran-Dinh N."/>
            <person name="Elbourne L.D.H."/>
            <person name="Paulsen I.T."/>
            <person name="Midgley D.J."/>
        </authorList>
    </citation>
    <scope>NUCLEOTIDE SEQUENCE [LARGE SCALE GENOMIC DNA]</scope>
    <source>
        <strain evidence="3">Maddingley MBC34</strain>
    </source>
</reference>
<feature type="transmembrane region" description="Helical" evidence="1">
    <location>
        <begin position="142"/>
        <end position="165"/>
    </location>
</feature>
<evidence type="ECO:0000313" key="3">
    <source>
        <dbReference type="Proteomes" id="UP000006272"/>
    </source>
</evidence>